<keyword evidence="9" id="KW-1185">Reference proteome</keyword>
<evidence type="ECO:0000256" key="5">
    <source>
        <dbReference type="ARBA" id="ARBA00022898"/>
    </source>
</evidence>
<dbReference type="PATRIC" id="fig|997296.3.peg.2927"/>
<keyword evidence="4 6" id="KW-0808">Transferase</keyword>
<dbReference type="AlphaFoldDB" id="I3DWM8"/>
<dbReference type="Gene3D" id="3.90.1150.10">
    <property type="entry name" value="Aspartate Aminotransferase, domain 1"/>
    <property type="match status" value="1"/>
</dbReference>
<dbReference type="GO" id="GO:0008483">
    <property type="term" value="F:transaminase activity"/>
    <property type="evidence" value="ECO:0007669"/>
    <property type="project" value="UniProtKB-KW"/>
</dbReference>
<dbReference type="STRING" id="997296.PB1_13864"/>
<dbReference type="PANTHER" id="PTHR46383:SF1">
    <property type="entry name" value="ASPARTATE AMINOTRANSFERASE"/>
    <property type="match status" value="1"/>
</dbReference>
<dbReference type="GO" id="GO:0030170">
    <property type="term" value="F:pyridoxal phosphate binding"/>
    <property type="evidence" value="ECO:0007669"/>
    <property type="project" value="InterPro"/>
</dbReference>
<dbReference type="Proteomes" id="UP000010523">
    <property type="component" value="Unassembled WGS sequence"/>
</dbReference>
<accession>I3DWM8</accession>
<evidence type="ECO:0000256" key="2">
    <source>
        <dbReference type="ARBA" id="ARBA00007441"/>
    </source>
</evidence>
<dbReference type="PANTHER" id="PTHR46383">
    <property type="entry name" value="ASPARTATE AMINOTRANSFERASE"/>
    <property type="match status" value="1"/>
</dbReference>
<dbReference type="EMBL" id="AFEU01000003">
    <property type="protein sequence ID" value="EIJ78649.1"/>
    <property type="molecule type" value="Genomic_DNA"/>
</dbReference>
<proteinExistence type="inferred from homology"/>
<dbReference type="InterPro" id="IPR015421">
    <property type="entry name" value="PyrdxlP-dep_Trfase_major"/>
</dbReference>
<evidence type="ECO:0000256" key="6">
    <source>
        <dbReference type="RuleBase" id="RU000481"/>
    </source>
</evidence>
<comment type="caution">
    <text evidence="8">The sequence shown here is derived from an EMBL/GenBank/DDBJ whole genome shotgun (WGS) entry which is preliminary data.</text>
</comment>
<evidence type="ECO:0000313" key="8">
    <source>
        <dbReference type="EMBL" id="EIJ78649.1"/>
    </source>
</evidence>
<dbReference type="GO" id="GO:0006520">
    <property type="term" value="P:amino acid metabolic process"/>
    <property type="evidence" value="ECO:0007669"/>
    <property type="project" value="InterPro"/>
</dbReference>
<comment type="cofactor">
    <cofactor evidence="1 6">
        <name>pyridoxal 5'-phosphate</name>
        <dbReference type="ChEBI" id="CHEBI:597326"/>
    </cofactor>
</comment>
<comment type="similarity">
    <text evidence="2 6">Belongs to the class-I pyridoxal-phosphate-dependent aminotransferase family.</text>
</comment>
<evidence type="ECO:0000256" key="1">
    <source>
        <dbReference type="ARBA" id="ARBA00001933"/>
    </source>
</evidence>
<evidence type="ECO:0000256" key="3">
    <source>
        <dbReference type="ARBA" id="ARBA00022576"/>
    </source>
</evidence>
<dbReference type="Gene3D" id="3.40.640.10">
    <property type="entry name" value="Type I PLP-dependent aspartate aminotransferase-like (Major domain)"/>
    <property type="match status" value="1"/>
</dbReference>
<feature type="domain" description="Aminotransferase class I/classII large" evidence="7">
    <location>
        <begin position="33"/>
        <end position="386"/>
    </location>
</feature>
<protein>
    <recommendedName>
        <fullName evidence="6">Aminotransferase</fullName>
        <ecNumber evidence="6">2.6.1.-</ecNumber>
    </recommendedName>
</protein>
<dbReference type="InterPro" id="IPR004838">
    <property type="entry name" value="NHTrfase_class1_PyrdxlP-BS"/>
</dbReference>
<dbReference type="InterPro" id="IPR004839">
    <property type="entry name" value="Aminotransferase_I/II_large"/>
</dbReference>
<dbReference type="PROSITE" id="PS00105">
    <property type="entry name" value="AA_TRANSFER_CLASS_1"/>
    <property type="match status" value="1"/>
</dbReference>
<dbReference type="SUPFAM" id="SSF53383">
    <property type="entry name" value="PLP-dependent transferases"/>
    <property type="match status" value="1"/>
</dbReference>
<sequence length="399" mass="43711">MEINLAQRVKALTPSSTLAITAKAKELRAQGHDIIGLGAGEPDFNTPQYIIDAAAKSMNEGHTKYTPSAGLPALRKAIAEKIKRDQGIDYDTSEIIVTVGGKHALYTLFQVILDEGDEVIIPTPYWVSYPEQVKLAGGVPVFVEGSEENEFKITPSQLEQAISDRTKAVVINSPSNPTGMVYTKEELLELGKVCIDHNILIISDEIYEKLVYGNNKHFSIAQLSPELKEQTIIINGLAKSHSMTGWRIGFAAGNKEIITAMTNLASHSTSNPTTTAQYGAIAAYTGTMESVEEMRKAFEERLNVIYDKLIEIPGFTCIKPQGAFYLFPNVKKAAQLTGYENTDEFAEALLEEAKVAVIPGSGFGAPDNIRLSYATSLELLEQAVERMKQFVESKMIVTK</sequence>
<dbReference type="PRINTS" id="PR00753">
    <property type="entry name" value="ACCSYNTHASE"/>
</dbReference>
<dbReference type="FunFam" id="3.40.640.10:FF:000033">
    <property type="entry name" value="Aspartate aminotransferase"/>
    <property type="match status" value="1"/>
</dbReference>
<dbReference type="InterPro" id="IPR050596">
    <property type="entry name" value="AspAT/PAT-like"/>
</dbReference>
<dbReference type="EC" id="2.6.1.-" evidence="6"/>
<dbReference type="CDD" id="cd00609">
    <property type="entry name" value="AAT_like"/>
    <property type="match status" value="1"/>
</dbReference>
<name>I3DWM8_BACMT</name>
<keyword evidence="3 6" id="KW-0032">Aminotransferase</keyword>
<dbReference type="eggNOG" id="COG0436">
    <property type="taxonomic scope" value="Bacteria"/>
</dbReference>
<dbReference type="Pfam" id="PF00155">
    <property type="entry name" value="Aminotran_1_2"/>
    <property type="match status" value="1"/>
</dbReference>
<dbReference type="InterPro" id="IPR015424">
    <property type="entry name" value="PyrdxlP-dep_Trfase"/>
</dbReference>
<gene>
    <name evidence="8" type="primary">aspB</name>
    <name evidence="8" type="ORF">PB1_13864</name>
</gene>
<evidence type="ECO:0000313" key="9">
    <source>
        <dbReference type="Proteomes" id="UP000010523"/>
    </source>
</evidence>
<keyword evidence="5" id="KW-0663">Pyridoxal phosphate</keyword>
<evidence type="ECO:0000259" key="7">
    <source>
        <dbReference type="Pfam" id="PF00155"/>
    </source>
</evidence>
<organism evidence="8 9">
    <name type="scientific">Bacillus methanolicus PB1</name>
    <dbReference type="NCBI Taxonomy" id="997296"/>
    <lineage>
        <taxon>Bacteria</taxon>
        <taxon>Bacillati</taxon>
        <taxon>Bacillota</taxon>
        <taxon>Bacilli</taxon>
        <taxon>Bacillales</taxon>
        <taxon>Bacillaceae</taxon>
        <taxon>Bacillus</taxon>
    </lineage>
</organism>
<reference evidence="8 9" key="1">
    <citation type="journal article" date="2012" name="Appl. Environ. Microbiol.">
        <title>Genome Sequence of Thermotolerant Bacillus methanolicus: Features and Regulation Related to Methylotrophy and Production of L-Lysine and L-Glutamate from Methanol.</title>
        <authorList>
            <person name="Heggeset T.M."/>
            <person name="Krog A."/>
            <person name="Balzer S."/>
            <person name="Wentzel A."/>
            <person name="Ellingsen T.E."/>
            <person name="Brautaset T."/>
        </authorList>
    </citation>
    <scope>NUCLEOTIDE SEQUENCE [LARGE SCALE GENOMIC DNA]</scope>
    <source>
        <strain evidence="8 9">PB1</strain>
    </source>
</reference>
<evidence type="ECO:0000256" key="4">
    <source>
        <dbReference type="ARBA" id="ARBA00022679"/>
    </source>
</evidence>
<dbReference type="InterPro" id="IPR015422">
    <property type="entry name" value="PyrdxlP-dep_Trfase_small"/>
</dbReference>